<protein>
    <submittedName>
        <fullName evidence="1">Uncharacterized protein</fullName>
    </submittedName>
</protein>
<sequence>MFCGMLDGLAFLPVDEVANGMEFLKANTPEGLEELVTYFDNNYVTGTFRRIRRVPVDDGIQAVHVRRIPPLFPPQLWNVHQATLNNEARTNNLCESWNFAFQNLTGYSHPSVWTAINCMGKDRVLVATVRAQDANGQPPRKRVKKVTKDLQTRLRNLCIGVSTGQKMLEEFLRGVVN</sequence>
<organism evidence="1 2">
    <name type="scientific">Mya arenaria</name>
    <name type="common">Soft-shell clam</name>
    <dbReference type="NCBI Taxonomy" id="6604"/>
    <lineage>
        <taxon>Eukaryota</taxon>
        <taxon>Metazoa</taxon>
        <taxon>Spiralia</taxon>
        <taxon>Lophotrochozoa</taxon>
        <taxon>Mollusca</taxon>
        <taxon>Bivalvia</taxon>
        <taxon>Autobranchia</taxon>
        <taxon>Heteroconchia</taxon>
        <taxon>Euheterodonta</taxon>
        <taxon>Imparidentia</taxon>
        <taxon>Neoheterodontei</taxon>
        <taxon>Myida</taxon>
        <taxon>Myoidea</taxon>
        <taxon>Myidae</taxon>
        <taxon>Mya</taxon>
    </lineage>
</organism>
<accession>A0ABY7E821</accession>
<reference evidence="1" key="1">
    <citation type="submission" date="2022-11" db="EMBL/GenBank/DDBJ databases">
        <title>Centuries of genome instability and evolution in soft-shell clam transmissible cancer (bioRxiv).</title>
        <authorList>
            <person name="Hart S.F.M."/>
            <person name="Yonemitsu M.A."/>
            <person name="Giersch R.M."/>
            <person name="Beal B.F."/>
            <person name="Arriagada G."/>
            <person name="Davis B.W."/>
            <person name="Ostrander E.A."/>
            <person name="Goff S.P."/>
            <person name="Metzger M.J."/>
        </authorList>
    </citation>
    <scope>NUCLEOTIDE SEQUENCE</scope>
    <source>
        <strain evidence="1">MELC-2E11</strain>
        <tissue evidence="1">Siphon/mantle</tissue>
    </source>
</reference>
<evidence type="ECO:0000313" key="1">
    <source>
        <dbReference type="EMBL" id="WAR04564.1"/>
    </source>
</evidence>
<dbReference type="Proteomes" id="UP001164746">
    <property type="component" value="Chromosome 5"/>
</dbReference>
<dbReference type="EMBL" id="CP111016">
    <property type="protein sequence ID" value="WAR04564.1"/>
    <property type="molecule type" value="Genomic_DNA"/>
</dbReference>
<keyword evidence="2" id="KW-1185">Reference proteome</keyword>
<gene>
    <name evidence="1" type="ORF">MAR_019933</name>
</gene>
<proteinExistence type="predicted"/>
<name>A0ABY7E821_MYAAR</name>
<evidence type="ECO:0000313" key="2">
    <source>
        <dbReference type="Proteomes" id="UP001164746"/>
    </source>
</evidence>